<dbReference type="Gene3D" id="3.40.190.10">
    <property type="entry name" value="Periplasmic binding protein-like II"/>
    <property type="match status" value="4"/>
</dbReference>
<evidence type="ECO:0000313" key="1">
    <source>
        <dbReference type="EMBL" id="SHO52364.1"/>
    </source>
</evidence>
<accession>A0A1M7YI94</accession>
<dbReference type="AlphaFoldDB" id="A0A1M7YI94"/>
<dbReference type="EMBL" id="FRFE01000035">
    <property type="protein sequence ID" value="SHO52364.1"/>
    <property type="molecule type" value="Genomic_DNA"/>
</dbReference>
<dbReference type="InterPro" id="IPR011972">
    <property type="entry name" value="CHP02285"/>
</dbReference>
<reference evidence="1 2" key="1">
    <citation type="submission" date="2016-12" db="EMBL/GenBank/DDBJ databases">
        <authorList>
            <person name="Song W.-J."/>
            <person name="Kurnit D.M."/>
        </authorList>
    </citation>
    <scope>NUCLEOTIDE SEQUENCE [LARGE SCALE GENOMIC DNA]</scope>
    <source>
        <strain evidence="1 2">DSM 18488</strain>
    </source>
</reference>
<sequence>MNRKILLVLAMLGIVWPCITLAKDTIYWQKVHWPPYQILHGEDAGKGRFDVYINLFQAQLPQYEHQNIEMNWSRFWEDIKAGKHVLNSMAIKTDQRTEIAVFSQVISFALPHRIIMKRSTLEQLGNPESVALADFIKDKRFHGILEPTRSYSAQLDDILDKGGADANFDRKALAIENIVKMILAGRVDYTIEYPVVVDYLVNTQQLQGEQSLGSVRIAELPRYIPAYIAAPKTPWGFAVIHDIDTMIDGLKRTPQYLEIQKMYHSDPGELDEIQKIYDELILGGHRSVTLSGEDVPIHLAAREVLREAYMRIGYDVQFQHLPAKRSLEFANLGKTDGDIARIKGTETVYPNLIAVPSPVIQFEGMAYTKSVTRKISSWSDLKGLKIGVIRGERYSTIGTEGMNPFFAENMHHMFKLLADRRIEIAVAGRRSGQMVIQKYFPDSGIHAVGQPLYARPLFHFVHKRNKDLADKLDVVLADMATQGEIETIVDQAFQKMLSDGQDMFE</sequence>
<evidence type="ECO:0000313" key="2">
    <source>
        <dbReference type="Proteomes" id="UP000184603"/>
    </source>
</evidence>
<dbReference type="SUPFAM" id="SSF53850">
    <property type="entry name" value="Periplasmic binding protein-like II"/>
    <property type="match status" value="2"/>
</dbReference>
<keyword evidence="2" id="KW-1185">Reference proteome</keyword>
<organism evidence="1 2">
    <name type="scientific">Desulfopila aestuarii DSM 18488</name>
    <dbReference type="NCBI Taxonomy" id="1121416"/>
    <lineage>
        <taxon>Bacteria</taxon>
        <taxon>Pseudomonadati</taxon>
        <taxon>Thermodesulfobacteriota</taxon>
        <taxon>Desulfobulbia</taxon>
        <taxon>Desulfobulbales</taxon>
        <taxon>Desulfocapsaceae</taxon>
        <taxon>Desulfopila</taxon>
    </lineage>
</organism>
<dbReference type="RefSeq" id="WP_073615937.1">
    <property type="nucleotide sequence ID" value="NZ_FRFE01000035.1"/>
</dbReference>
<dbReference type="STRING" id="1121416.SAMN02745220_04527"/>
<dbReference type="Proteomes" id="UP000184603">
    <property type="component" value="Unassembled WGS sequence"/>
</dbReference>
<gene>
    <name evidence="1" type="ORF">SAMN02745220_04527</name>
</gene>
<dbReference type="NCBIfam" id="TIGR02285">
    <property type="entry name" value="TIGR02285 family protein"/>
    <property type="match status" value="1"/>
</dbReference>
<proteinExistence type="predicted"/>
<protein>
    <submittedName>
        <fullName evidence="1">Uncharacterized protein</fullName>
    </submittedName>
</protein>
<name>A0A1M7YI94_9BACT</name>
<dbReference type="OrthoDB" id="9150746at2"/>